<reference evidence="1" key="1">
    <citation type="submission" date="2021-02" db="EMBL/GenBank/DDBJ databases">
        <authorList>
            <person name="Nowell W R."/>
        </authorList>
    </citation>
    <scope>NUCLEOTIDE SEQUENCE</scope>
</reference>
<comment type="caution">
    <text evidence="1">The sequence shown here is derived from an EMBL/GenBank/DDBJ whole genome shotgun (WGS) entry which is preliminary data.</text>
</comment>
<evidence type="ECO:0000313" key="2">
    <source>
        <dbReference type="Proteomes" id="UP000663868"/>
    </source>
</evidence>
<evidence type="ECO:0000313" key="1">
    <source>
        <dbReference type="EMBL" id="CAF4374545.1"/>
    </source>
</evidence>
<gene>
    <name evidence="1" type="ORF">KXQ929_LOCUS49550</name>
</gene>
<dbReference type="Proteomes" id="UP000663868">
    <property type="component" value="Unassembled WGS sequence"/>
</dbReference>
<accession>A0A820MG73</accession>
<protein>
    <submittedName>
        <fullName evidence="1">Uncharacterized protein</fullName>
    </submittedName>
</protein>
<feature type="non-terminal residue" evidence="1">
    <location>
        <position position="33"/>
    </location>
</feature>
<organism evidence="1 2">
    <name type="scientific">Adineta steineri</name>
    <dbReference type="NCBI Taxonomy" id="433720"/>
    <lineage>
        <taxon>Eukaryota</taxon>
        <taxon>Metazoa</taxon>
        <taxon>Spiralia</taxon>
        <taxon>Gnathifera</taxon>
        <taxon>Rotifera</taxon>
        <taxon>Eurotatoria</taxon>
        <taxon>Bdelloidea</taxon>
        <taxon>Adinetida</taxon>
        <taxon>Adinetidae</taxon>
        <taxon>Adineta</taxon>
    </lineage>
</organism>
<sequence length="33" mass="3539">MPIASTGTTRMRNAVPSVIKKARVLNDPTVQSV</sequence>
<name>A0A820MG73_9BILA</name>
<proteinExistence type="predicted"/>
<dbReference type="AlphaFoldDB" id="A0A820MG73"/>
<dbReference type="EMBL" id="CAJOBB010021255">
    <property type="protein sequence ID" value="CAF4374545.1"/>
    <property type="molecule type" value="Genomic_DNA"/>
</dbReference>